<accession>A0ABX8X868</accession>
<comment type="similarity">
    <text evidence="1">Belongs to the ATP-dependent AMP-binding enzyme family.</text>
</comment>
<evidence type="ECO:0000313" key="4">
    <source>
        <dbReference type="EMBL" id="QYX71712.1"/>
    </source>
</evidence>
<keyword evidence="5" id="KW-1185">Reference proteome</keyword>
<organism evidence="4 5">
    <name type="scientific">Shewanella putrefaciens</name>
    <name type="common">Pseudomonas putrefaciens</name>
    <dbReference type="NCBI Taxonomy" id="24"/>
    <lineage>
        <taxon>Bacteria</taxon>
        <taxon>Pseudomonadati</taxon>
        <taxon>Pseudomonadota</taxon>
        <taxon>Gammaproteobacteria</taxon>
        <taxon>Alteromonadales</taxon>
        <taxon>Shewanellaceae</taxon>
        <taxon>Shewanella</taxon>
    </lineage>
</organism>
<evidence type="ECO:0000313" key="5">
    <source>
        <dbReference type="Proteomes" id="UP000827084"/>
    </source>
</evidence>
<dbReference type="Proteomes" id="UP000827084">
    <property type="component" value="Chromosome"/>
</dbReference>
<dbReference type="Pfam" id="PF00501">
    <property type="entry name" value="AMP-binding"/>
    <property type="match status" value="1"/>
</dbReference>
<dbReference type="RefSeq" id="WP_011788735.1">
    <property type="nucleotide sequence ID" value="NZ_CP066370.1"/>
</dbReference>
<feature type="domain" description="AMP-dependent synthetase/ligase" evidence="3">
    <location>
        <begin position="112"/>
        <end position="323"/>
    </location>
</feature>
<dbReference type="GeneID" id="67444222"/>
<proteinExistence type="inferred from homology"/>
<dbReference type="Gene3D" id="3.40.50.12780">
    <property type="entry name" value="N-terminal domain of ligase-like"/>
    <property type="match status" value="1"/>
</dbReference>
<dbReference type="SUPFAM" id="SSF56801">
    <property type="entry name" value="Acetyl-CoA synthetase-like"/>
    <property type="match status" value="1"/>
</dbReference>
<evidence type="ECO:0000256" key="2">
    <source>
        <dbReference type="ARBA" id="ARBA00022598"/>
    </source>
</evidence>
<evidence type="ECO:0000259" key="3">
    <source>
        <dbReference type="Pfam" id="PF00501"/>
    </source>
</evidence>
<name>A0ABX8X868_SHEPU</name>
<sequence>MLSHIKADNPNLAWWEPQLGWLTYGDIHQKALQLQQTYPSSKCLIYLPFFNRLSHVLHYIVALRLGHPLMLADPLMSHEQRQLTIDNYGVNAWIDESGMLHELTKSKTTQARLHPSLALLLPTSGSTGAFKWVRLSHKNLQSNALAIAEYLQINQDERAITSLPFFYSYGLSVLNSHLAVGAALVQSEYSTMDRQFWSLLSNLEVTSFAGVPFTYQTLNKLKFDWSSYPCLRTMTQAGGRLDSELARHFATEALKRHKRFFIMYGQTEAAPRMAWIAENEIVEHPNSIGRPIPGGEFNLKPIDGLAEGQGELIYRGPNVMMGYAESEFDLAKGAEYKELATGDVAYCDTEGRYYLCGRLKRFIKLFGKRTNLVDIETFLENKSIITACLNKDDELLIAYEPTDQDIDAVKKQLSLWLRIPINVIKFILVPVLPRTSNLKIDYNTLPQLLESSS</sequence>
<reference evidence="4 5" key="1">
    <citation type="submission" date="2021-08" db="EMBL/GenBank/DDBJ databases">
        <title>Shewanella putrefaciens YZ-J, complete genome.</title>
        <authorList>
            <person name="Yi Z."/>
        </authorList>
    </citation>
    <scope>NUCLEOTIDE SEQUENCE [LARGE SCALE GENOMIC DNA]</scope>
    <source>
        <strain evidence="4 5">YZ-J</strain>
    </source>
</reference>
<dbReference type="InterPro" id="IPR000873">
    <property type="entry name" value="AMP-dep_synth/lig_dom"/>
</dbReference>
<protein>
    <submittedName>
        <fullName evidence="4">AMP-binding protein</fullName>
    </submittedName>
</protein>
<evidence type="ECO:0000256" key="1">
    <source>
        <dbReference type="ARBA" id="ARBA00006432"/>
    </source>
</evidence>
<dbReference type="InterPro" id="IPR042099">
    <property type="entry name" value="ANL_N_sf"/>
</dbReference>
<dbReference type="PANTHER" id="PTHR43201">
    <property type="entry name" value="ACYL-COA SYNTHETASE"/>
    <property type="match status" value="1"/>
</dbReference>
<gene>
    <name evidence="4" type="ORF">K3G22_13135</name>
</gene>
<dbReference type="EMBL" id="CP080635">
    <property type="protein sequence ID" value="QYX71712.1"/>
    <property type="molecule type" value="Genomic_DNA"/>
</dbReference>
<dbReference type="PANTHER" id="PTHR43201:SF5">
    <property type="entry name" value="MEDIUM-CHAIN ACYL-COA LIGASE ACSF2, MITOCHONDRIAL"/>
    <property type="match status" value="1"/>
</dbReference>
<keyword evidence="2" id="KW-0436">Ligase</keyword>